<evidence type="ECO:0000256" key="3">
    <source>
        <dbReference type="ARBA" id="ARBA00006484"/>
    </source>
</evidence>
<proteinExistence type="inferred from homology"/>
<comment type="similarity">
    <text evidence="3">Belongs to the short-chain dehydrogenases/reductases (SDR) family.</text>
</comment>
<comment type="catalytic activity">
    <reaction evidence="16">
        <text>a (3R)-3-hydroxyacyl-CoA = a (2E)-enoyl-CoA + H2O</text>
        <dbReference type="Rhea" id="RHEA:26526"/>
        <dbReference type="ChEBI" id="CHEBI:15377"/>
        <dbReference type="ChEBI" id="CHEBI:57319"/>
        <dbReference type="ChEBI" id="CHEBI:58856"/>
        <dbReference type="EC" id="4.2.1.119"/>
    </reaction>
</comment>
<reference evidence="22 23" key="1">
    <citation type="journal article" date="2018" name="MBio">
        <title>Comparative Genomics Reveals the Core Gene Toolbox for the Fungus-Insect Symbiosis.</title>
        <authorList>
            <person name="Wang Y."/>
            <person name="Stata M."/>
            <person name="Wang W."/>
            <person name="Stajich J.E."/>
            <person name="White M.M."/>
            <person name="Moncalvo J.M."/>
        </authorList>
    </citation>
    <scope>NUCLEOTIDE SEQUENCE [LARGE SCALE GENOMIC DNA]</scope>
    <source>
        <strain evidence="22 23">AUS-77-4</strain>
    </source>
</reference>
<evidence type="ECO:0000313" key="23">
    <source>
        <dbReference type="Proteomes" id="UP000245699"/>
    </source>
</evidence>
<dbReference type="Pfam" id="PF01575">
    <property type="entry name" value="MaoC_dehydratas"/>
    <property type="match status" value="1"/>
</dbReference>
<dbReference type="SMART" id="SM00822">
    <property type="entry name" value="PKS_KR"/>
    <property type="match status" value="1"/>
</dbReference>
<comment type="catalytic activity">
    <reaction evidence="17">
        <text>a (3R)-3-hydroxyacyl-CoA + NAD(+) = a 3-oxoacyl-CoA + NADH + H(+)</text>
        <dbReference type="Rhea" id="RHEA:32711"/>
        <dbReference type="ChEBI" id="CHEBI:15378"/>
        <dbReference type="ChEBI" id="CHEBI:57319"/>
        <dbReference type="ChEBI" id="CHEBI:57540"/>
        <dbReference type="ChEBI" id="CHEBI:57945"/>
        <dbReference type="ChEBI" id="CHEBI:90726"/>
        <dbReference type="EC" id="1.1.1.n12"/>
    </reaction>
</comment>
<organism evidence="22 23">
    <name type="scientific">Furculomyces boomerangus</name>
    <dbReference type="NCBI Taxonomy" id="61424"/>
    <lineage>
        <taxon>Eukaryota</taxon>
        <taxon>Fungi</taxon>
        <taxon>Fungi incertae sedis</taxon>
        <taxon>Zoopagomycota</taxon>
        <taxon>Kickxellomycotina</taxon>
        <taxon>Harpellomycetes</taxon>
        <taxon>Harpellales</taxon>
        <taxon>Harpellaceae</taxon>
        <taxon>Furculomyces</taxon>
    </lineage>
</organism>
<accession>A0A2T9Z166</accession>
<dbReference type="InterPro" id="IPR002347">
    <property type="entry name" value="SDR_fam"/>
</dbReference>
<dbReference type="GO" id="GO:0005777">
    <property type="term" value="C:peroxisome"/>
    <property type="evidence" value="ECO:0007669"/>
    <property type="project" value="UniProtKB-SubCell"/>
</dbReference>
<dbReference type="InterPro" id="IPR051687">
    <property type="entry name" value="Peroxisomal_Beta-Oxidation"/>
</dbReference>
<evidence type="ECO:0000256" key="20">
    <source>
        <dbReference type="ARBA" id="ARBA00081853"/>
    </source>
</evidence>
<dbReference type="OrthoDB" id="60204at2759"/>
<keyword evidence="15" id="KW-0511">Multifunctional enzyme</keyword>
<dbReference type="EC" id="4.2.1.119" evidence="6"/>
<dbReference type="CDD" id="cd03448">
    <property type="entry name" value="HDE_HSD"/>
    <property type="match status" value="1"/>
</dbReference>
<dbReference type="SUPFAM" id="SSF51735">
    <property type="entry name" value="NAD(P)-binding Rossmann-fold domains"/>
    <property type="match status" value="2"/>
</dbReference>
<dbReference type="InterPro" id="IPR020904">
    <property type="entry name" value="Sc_DH/Rdtase_CS"/>
</dbReference>
<dbReference type="Proteomes" id="UP000245699">
    <property type="component" value="Unassembled WGS sequence"/>
</dbReference>
<dbReference type="AlphaFoldDB" id="A0A2T9Z166"/>
<dbReference type="Gene3D" id="1.10.287.4290">
    <property type="match status" value="2"/>
</dbReference>
<dbReference type="InterPro" id="IPR029069">
    <property type="entry name" value="HotDog_dom_sf"/>
</dbReference>
<dbReference type="EC" id="1.1.1.n12" evidence="5"/>
<evidence type="ECO:0000313" key="22">
    <source>
        <dbReference type="EMBL" id="PVU98299.1"/>
    </source>
</evidence>
<dbReference type="InterPro" id="IPR057326">
    <property type="entry name" value="KR_dom"/>
</dbReference>
<evidence type="ECO:0000256" key="10">
    <source>
        <dbReference type="ARBA" id="ARBA00023002"/>
    </source>
</evidence>
<gene>
    <name evidence="22" type="ORF">BB559_001693</name>
</gene>
<comment type="pathway">
    <text evidence="2">Lipid metabolism; fatty acid beta-oxidation.</text>
</comment>
<comment type="subunit">
    <text evidence="4">Monomer.</text>
</comment>
<dbReference type="GO" id="GO:0006635">
    <property type="term" value="P:fatty acid beta-oxidation"/>
    <property type="evidence" value="ECO:0007669"/>
    <property type="project" value="UniProtKB-UniPathway"/>
</dbReference>
<evidence type="ECO:0000256" key="13">
    <source>
        <dbReference type="ARBA" id="ARBA00023235"/>
    </source>
</evidence>
<evidence type="ECO:0000256" key="12">
    <source>
        <dbReference type="ARBA" id="ARBA00023140"/>
    </source>
</evidence>
<dbReference type="Pfam" id="PF00106">
    <property type="entry name" value="adh_short"/>
    <property type="match status" value="2"/>
</dbReference>
<protein>
    <recommendedName>
        <fullName evidence="19">Peroxisomal hydratase-dehydrogenase-epimerase</fullName>
        <ecNumber evidence="5">1.1.1.n12</ecNumber>
        <ecNumber evidence="6">4.2.1.119</ecNumber>
    </recommendedName>
    <alternativeName>
        <fullName evidence="20">Multifunctional beta-oxidation protein</fullName>
    </alternativeName>
</protein>
<evidence type="ECO:0000256" key="18">
    <source>
        <dbReference type="ARBA" id="ARBA00055743"/>
    </source>
</evidence>
<dbReference type="CDD" id="cd05353">
    <property type="entry name" value="hydroxyacyl-CoA-like_DH_SDR_c-like"/>
    <property type="match status" value="2"/>
</dbReference>
<evidence type="ECO:0000256" key="17">
    <source>
        <dbReference type="ARBA" id="ARBA00052025"/>
    </source>
</evidence>
<evidence type="ECO:0000256" key="15">
    <source>
        <dbReference type="ARBA" id="ARBA00023268"/>
    </source>
</evidence>
<dbReference type="EMBL" id="MBFT01000085">
    <property type="protein sequence ID" value="PVU98299.1"/>
    <property type="molecule type" value="Genomic_DNA"/>
</dbReference>
<evidence type="ECO:0000256" key="8">
    <source>
        <dbReference type="ARBA" id="ARBA00022832"/>
    </source>
</evidence>
<dbReference type="PRINTS" id="PR00080">
    <property type="entry name" value="SDRFAMILY"/>
</dbReference>
<comment type="subcellular location">
    <subcellularLocation>
        <location evidence="1">Peroxisome</location>
    </subcellularLocation>
</comment>
<keyword evidence="12" id="KW-0576">Peroxisome</keyword>
<dbReference type="UniPathway" id="UPA00659"/>
<evidence type="ECO:0000256" key="14">
    <source>
        <dbReference type="ARBA" id="ARBA00023239"/>
    </source>
</evidence>
<dbReference type="Gene3D" id="3.40.50.720">
    <property type="entry name" value="NAD(P)-binding Rossmann-like Domain"/>
    <property type="match status" value="2"/>
</dbReference>
<dbReference type="Pfam" id="PF22622">
    <property type="entry name" value="MFE-2_hydrat-2_N"/>
    <property type="match status" value="1"/>
</dbReference>
<dbReference type="InterPro" id="IPR002539">
    <property type="entry name" value="MaoC-like_dom"/>
</dbReference>
<dbReference type="FunFam" id="3.40.50.720:FF:000410">
    <property type="entry name" value="Peroxisomal multifunctional beta-oxidation protein"/>
    <property type="match status" value="1"/>
</dbReference>
<evidence type="ECO:0000259" key="21">
    <source>
        <dbReference type="SMART" id="SM00822"/>
    </source>
</evidence>
<dbReference type="PANTHER" id="PTHR45024:SF2">
    <property type="entry name" value="SCP2 DOMAIN-CONTAINING PROTEIN"/>
    <property type="match status" value="1"/>
</dbReference>
<keyword evidence="8" id="KW-0276">Fatty acid metabolism</keyword>
<evidence type="ECO:0000256" key="6">
    <source>
        <dbReference type="ARBA" id="ARBA00013156"/>
    </source>
</evidence>
<dbReference type="STRING" id="61424.A0A2T9Z166"/>
<dbReference type="FunFam" id="3.40.50.720:FF:000185">
    <property type="entry name" value="peroxisomal multifunctional enzyme type 2"/>
    <property type="match status" value="1"/>
</dbReference>
<evidence type="ECO:0000256" key="16">
    <source>
        <dbReference type="ARBA" id="ARBA00029334"/>
    </source>
</evidence>
<dbReference type="PANTHER" id="PTHR45024">
    <property type="entry name" value="DEHYDROGENASES, SHORT CHAIN"/>
    <property type="match status" value="1"/>
</dbReference>
<keyword evidence="14" id="KW-0456">Lyase</keyword>
<keyword evidence="7" id="KW-0677">Repeat</keyword>
<evidence type="ECO:0000256" key="11">
    <source>
        <dbReference type="ARBA" id="ARBA00023098"/>
    </source>
</evidence>
<keyword evidence="10" id="KW-0560">Oxidoreductase</keyword>
<evidence type="ECO:0000256" key="4">
    <source>
        <dbReference type="ARBA" id="ARBA00011245"/>
    </source>
</evidence>
<evidence type="ECO:0000256" key="5">
    <source>
        <dbReference type="ARBA" id="ARBA00012456"/>
    </source>
</evidence>
<dbReference type="Gene3D" id="3.10.129.10">
    <property type="entry name" value="Hotdog Thioesterase"/>
    <property type="match status" value="1"/>
</dbReference>
<keyword evidence="9" id="KW-0521">NADP</keyword>
<evidence type="ECO:0000256" key="9">
    <source>
        <dbReference type="ARBA" id="ARBA00022857"/>
    </source>
</evidence>
<keyword evidence="11" id="KW-0443">Lipid metabolism</keyword>
<dbReference type="GO" id="GO:0016491">
    <property type="term" value="F:oxidoreductase activity"/>
    <property type="evidence" value="ECO:0007669"/>
    <property type="project" value="UniProtKB-KW"/>
</dbReference>
<dbReference type="PROSITE" id="PS00061">
    <property type="entry name" value="ADH_SHORT"/>
    <property type="match status" value="2"/>
</dbReference>
<evidence type="ECO:0000256" key="7">
    <source>
        <dbReference type="ARBA" id="ARBA00022737"/>
    </source>
</evidence>
<sequence length="936" mass="101668">MDSSKLRYDGRVAVITGAGNGLGRTYALHFASRGASVVVNDFGVAAQGETGSATPADKVVQEIISAGGKAVPNYDSVENGERIIETAIKAFGRVDIVINNAGILRDKSFAKMTDKEWDIINNVHLNSAFKVTRAAWPHFRKQHYGRIIMTTSPAGVYGNFGQTNYSAAKHGLIGLSDSLSQEGAKYNITSNTISPLAASRLTETVMTKELLSVLDPKSVLPLVAYLTHESVNVSGGLFEVAGGYVSSARWECSKGAVFKADQTLTPAAVKQRYNEINDFKVGALHPNFKNPIDYLTLMKQATQVKSNPQGPALRYDDQVVVITGSGNGLGRAYAHMFARYGAKIVVNDLGTNNTGKRAADVVVQEITNAGGKAVANYDSVENGEKIIETALKAYGRVDILINNAGILRDKSFINMTQKMWDDIYNVHLRGMYKVTKAAWPVFMKQKSGVIINTSSSVGLYGNFGQANYSAAKSATIGFTRTLALEGAKNGIRVNCIAPNAGTQLTATVFPQEIVDLLKPEYVAPFVGFLCHNSCPDSGKIFQIGSCWAGQVRRQSTGGHTFVPDETYTPESIRDKWSVITNFDDGRAQWLTSSGDFNKVVVGNIMRVLNVKIGETSTVKKKITARDQNATIDVEAARKHVFQPKNFAFTERDVMLYAFGIGASRKDLPLVYELSPKFHTFPTFPVLAKFFCGVNYGEFLPKFNPMMLLHGEEFVQIHSPIPTSGNFVCTSQVVDIADKGKASAVTMRLSMKDQSGKLIADVESTMFIRGIGGFSKVPGYKQPSPPVRSPIAVANASPPKNTAPDVVYSQKTSPDQAAIYRLTGDYNPLHIDPEMAAMGNFDQPILHGLCTMGHVARHVVNGVANGDSTKLKSIKVRFTSPVYPGETIETSMWIDKTNPHVVIFTARVVERNVVVLSNALAEFSCKLSPSIQDKAKL</sequence>
<evidence type="ECO:0000256" key="2">
    <source>
        <dbReference type="ARBA" id="ARBA00005005"/>
    </source>
</evidence>
<dbReference type="GO" id="GO:0018812">
    <property type="term" value="F:3-hydroxyacyl-CoA dehydratase activity"/>
    <property type="evidence" value="ECO:0007669"/>
    <property type="project" value="UniProtKB-EC"/>
</dbReference>
<dbReference type="SUPFAM" id="SSF54637">
    <property type="entry name" value="Thioesterase/thiol ester dehydrase-isomerase"/>
    <property type="match status" value="2"/>
</dbReference>
<name>A0A2T9Z166_9FUNG</name>
<comment type="function">
    <text evidence="18">Second trifunctional enzyme acting on the beta-oxidation pathway for fatty acids, possessing hydratase-dehydrogenase-epimerase activities. Converts trans-2-enoyl-CoA via D-3-hydroxyacyl-CoA to 3-ketoacyl-CoA.</text>
</comment>
<dbReference type="PRINTS" id="PR00081">
    <property type="entry name" value="GDHRDH"/>
</dbReference>
<evidence type="ECO:0000256" key="19">
    <source>
        <dbReference type="ARBA" id="ARBA00073871"/>
    </source>
</evidence>
<evidence type="ECO:0000256" key="1">
    <source>
        <dbReference type="ARBA" id="ARBA00004275"/>
    </source>
</evidence>
<keyword evidence="13" id="KW-0413">Isomerase</keyword>
<feature type="domain" description="Ketoreductase" evidence="21">
    <location>
        <begin position="318"/>
        <end position="499"/>
    </location>
</feature>
<keyword evidence="23" id="KW-1185">Reference proteome</keyword>
<dbReference type="InterPro" id="IPR036291">
    <property type="entry name" value="NAD(P)-bd_dom_sf"/>
</dbReference>
<dbReference type="GO" id="GO:0016853">
    <property type="term" value="F:isomerase activity"/>
    <property type="evidence" value="ECO:0007669"/>
    <property type="project" value="UniProtKB-KW"/>
</dbReference>
<dbReference type="InterPro" id="IPR054357">
    <property type="entry name" value="MFE-2_N"/>
</dbReference>
<comment type="caution">
    <text evidence="22">The sequence shown here is derived from an EMBL/GenBank/DDBJ whole genome shotgun (WGS) entry which is preliminary data.</text>
</comment>